<reference evidence="4 5" key="1">
    <citation type="journal article" date="2019" name="Commun. Biol.">
        <title>The bagworm genome reveals a unique fibroin gene that provides high tensile strength.</title>
        <authorList>
            <person name="Kono N."/>
            <person name="Nakamura H."/>
            <person name="Ohtoshi R."/>
            <person name="Tomita M."/>
            <person name="Numata K."/>
            <person name="Arakawa K."/>
        </authorList>
    </citation>
    <scope>NUCLEOTIDE SEQUENCE [LARGE SCALE GENOMIC DNA]</scope>
</reference>
<dbReference type="Pfam" id="PF09588">
    <property type="entry name" value="YqaJ"/>
    <property type="match status" value="1"/>
</dbReference>
<name>A0A4C1Y9I4_EUMVA</name>
<protein>
    <submittedName>
        <fullName evidence="4">Uncharacterized protein</fullName>
    </submittedName>
</protein>
<dbReference type="PANTHER" id="PTHR46609:SF8">
    <property type="entry name" value="YQAJ VIRAL RECOMBINASE DOMAIN-CONTAINING PROTEIN"/>
    <property type="match status" value="1"/>
</dbReference>
<dbReference type="GO" id="GO:0006281">
    <property type="term" value="P:DNA repair"/>
    <property type="evidence" value="ECO:0007669"/>
    <property type="project" value="UniProtKB-ARBA"/>
</dbReference>
<sequence length="310" mass="34896">MQKKLCKTKEKFKLQQGFRLQEIMNLENVSDTELIQREYCTNELGNKEEPPSNAPFFCKLHDKICDEWEEVAAQVMEEAAAKERKAALDEGRTKNGIAVIDVYVDACWSMRSYGNNYKASSGAAAIIGRRYGEQMCSTRYKNLEQAKEEYLIALKELTKDKKRIQQETILQRDSSECNISWDKNEEIALEQLAVQERVNIEPCGIFIDEELPFIGASPDGLIGSDTCVEIKCPVVAYKMEAGNLLVNPLGLQVSMGGGDLLYDGSPARSLIDYAIKKILKYLTLHGVQTTPCGLEAVDDRRHQHDDTPSE</sequence>
<dbReference type="Pfam" id="PF20700">
    <property type="entry name" value="Mutator"/>
    <property type="match status" value="1"/>
</dbReference>
<dbReference type="InterPro" id="IPR051703">
    <property type="entry name" value="NF-kappa-B_Signaling_Reg"/>
</dbReference>
<keyword evidence="1" id="KW-0175">Coiled coil</keyword>
<comment type="caution">
    <text evidence="4">The sequence shown here is derived from an EMBL/GenBank/DDBJ whole genome shotgun (WGS) entry which is preliminary data.</text>
</comment>
<dbReference type="InterPro" id="IPR049012">
    <property type="entry name" value="Mutator_transp_dom"/>
</dbReference>
<dbReference type="OrthoDB" id="6781756at2759"/>
<evidence type="ECO:0000256" key="1">
    <source>
        <dbReference type="SAM" id="Coils"/>
    </source>
</evidence>
<dbReference type="PANTHER" id="PTHR46609">
    <property type="entry name" value="EXONUCLEASE, PHAGE-TYPE/RECB, C-TERMINAL DOMAIN-CONTAINING PROTEIN"/>
    <property type="match status" value="1"/>
</dbReference>
<feature type="domain" description="Mutator-like transposase" evidence="3">
    <location>
        <begin position="50"/>
        <end position="132"/>
    </location>
</feature>
<organism evidence="4 5">
    <name type="scientific">Eumeta variegata</name>
    <name type="common">Bagworm moth</name>
    <name type="synonym">Eumeta japonica</name>
    <dbReference type="NCBI Taxonomy" id="151549"/>
    <lineage>
        <taxon>Eukaryota</taxon>
        <taxon>Metazoa</taxon>
        <taxon>Ecdysozoa</taxon>
        <taxon>Arthropoda</taxon>
        <taxon>Hexapoda</taxon>
        <taxon>Insecta</taxon>
        <taxon>Pterygota</taxon>
        <taxon>Neoptera</taxon>
        <taxon>Endopterygota</taxon>
        <taxon>Lepidoptera</taxon>
        <taxon>Glossata</taxon>
        <taxon>Ditrysia</taxon>
        <taxon>Tineoidea</taxon>
        <taxon>Psychidae</taxon>
        <taxon>Oiketicinae</taxon>
        <taxon>Eumeta</taxon>
    </lineage>
</organism>
<accession>A0A4C1Y9I4</accession>
<evidence type="ECO:0000313" key="4">
    <source>
        <dbReference type="EMBL" id="GBP72588.1"/>
    </source>
</evidence>
<dbReference type="Proteomes" id="UP000299102">
    <property type="component" value="Unassembled WGS sequence"/>
</dbReference>
<evidence type="ECO:0000259" key="3">
    <source>
        <dbReference type="Pfam" id="PF20700"/>
    </source>
</evidence>
<dbReference type="InterPro" id="IPR011335">
    <property type="entry name" value="Restrct_endonuc-II-like"/>
</dbReference>
<feature type="coiled-coil region" evidence="1">
    <location>
        <begin position="140"/>
        <end position="167"/>
    </location>
</feature>
<dbReference type="InterPro" id="IPR019080">
    <property type="entry name" value="YqaJ_viral_recombinase"/>
</dbReference>
<dbReference type="EMBL" id="BGZK01001151">
    <property type="protein sequence ID" value="GBP72588.1"/>
    <property type="molecule type" value="Genomic_DNA"/>
</dbReference>
<evidence type="ECO:0000313" key="5">
    <source>
        <dbReference type="Proteomes" id="UP000299102"/>
    </source>
</evidence>
<feature type="domain" description="YqaJ viral recombinase" evidence="2">
    <location>
        <begin position="154"/>
        <end position="235"/>
    </location>
</feature>
<gene>
    <name evidence="4" type="ORF">EVAR_50890_1</name>
</gene>
<keyword evidence="5" id="KW-1185">Reference proteome</keyword>
<evidence type="ECO:0000259" key="2">
    <source>
        <dbReference type="Pfam" id="PF09588"/>
    </source>
</evidence>
<dbReference type="SUPFAM" id="SSF52980">
    <property type="entry name" value="Restriction endonuclease-like"/>
    <property type="match status" value="1"/>
</dbReference>
<dbReference type="InterPro" id="IPR011604">
    <property type="entry name" value="PDDEXK-like_dom_sf"/>
</dbReference>
<dbReference type="AlphaFoldDB" id="A0A4C1Y9I4"/>
<dbReference type="Gene3D" id="3.90.320.10">
    <property type="match status" value="1"/>
</dbReference>
<proteinExistence type="predicted"/>